<keyword evidence="2" id="KW-1185">Reference proteome</keyword>
<proteinExistence type="predicted"/>
<dbReference type="Proteomes" id="UP000714275">
    <property type="component" value="Unassembled WGS sequence"/>
</dbReference>
<sequence>KFVAKHGRRKTFHVGSNSSCRQHIRGHYAVYKEKCMALKIRENHHAIPRAFVHAVQEEKKQMK</sequence>
<organism evidence="1 2">
    <name type="scientific">Suillus placidus</name>
    <dbReference type="NCBI Taxonomy" id="48579"/>
    <lineage>
        <taxon>Eukaryota</taxon>
        <taxon>Fungi</taxon>
        <taxon>Dikarya</taxon>
        <taxon>Basidiomycota</taxon>
        <taxon>Agaricomycotina</taxon>
        <taxon>Agaricomycetes</taxon>
        <taxon>Agaricomycetidae</taxon>
        <taxon>Boletales</taxon>
        <taxon>Suillineae</taxon>
        <taxon>Suillaceae</taxon>
        <taxon>Suillus</taxon>
    </lineage>
</organism>
<name>A0A9P6ZIZ3_9AGAM</name>
<protein>
    <submittedName>
        <fullName evidence="1">Uncharacterized protein</fullName>
    </submittedName>
</protein>
<evidence type="ECO:0000313" key="1">
    <source>
        <dbReference type="EMBL" id="KAG1768239.1"/>
    </source>
</evidence>
<dbReference type="EMBL" id="JABBWD010000080">
    <property type="protein sequence ID" value="KAG1768239.1"/>
    <property type="molecule type" value="Genomic_DNA"/>
</dbReference>
<comment type="caution">
    <text evidence="1">The sequence shown here is derived from an EMBL/GenBank/DDBJ whole genome shotgun (WGS) entry which is preliminary data.</text>
</comment>
<feature type="non-terminal residue" evidence="1">
    <location>
        <position position="63"/>
    </location>
</feature>
<reference evidence="1" key="1">
    <citation type="journal article" date="2020" name="New Phytol.">
        <title>Comparative genomics reveals dynamic genome evolution in host specialist ectomycorrhizal fungi.</title>
        <authorList>
            <person name="Lofgren L.A."/>
            <person name="Nguyen N.H."/>
            <person name="Vilgalys R."/>
            <person name="Ruytinx J."/>
            <person name="Liao H.L."/>
            <person name="Branco S."/>
            <person name="Kuo A."/>
            <person name="LaButti K."/>
            <person name="Lipzen A."/>
            <person name="Andreopoulos W."/>
            <person name="Pangilinan J."/>
            <person name="Riley R."/>
            <person name="Hundley H."/>
            <person name="Na H."/>
            <person name="Barry K."/>
            <person name="Grigoriev I.V."/>
            <person name="Stajich J.E."/>
            <person name="Kennedy P.G."/>
        </authorList>
    </citation>
    <scope>NUCLEOTIDE SEQUENCE</scope>
    <source>
        <strain evidence="1">DOB743</strain>
    </source>
</reference>
<evidence type="ECO:0000313" key="2">
    <source>
        <dbReference type="Proteomes" id="UP000714275"/>
    </source>
</evidence>
<dbReference type="AlphaFoldDB" id="A0A9P6ZIZ3"/>
<accession>A0A9P6ZIZ3</accession>
<feature type="non-terminal residue" evidence="1">
    <location>
        <position position="1"/>
    </location>
</feature>
<dbReference type="OrthoDB" id="2692481at2759"/>
<gene>
    <name evidence="1" type="ORF">EV702DRAFT_942781</name>
</gene>